<evidence type="ECO:0000256" key="2">
    <source>
        <dbReference type="ARBA" id="ARBA00022525"/>
    </source>
</evidence>
<evidence type="ECO:0000256" key="4">
    <source>
        <dbReference type="ARBA" id="ARBA00023287"/>
    </source>
</evidence>
<keyword evidence="11" id="KW-1185">Reference proteome</keyword>
<dbReference type="EMBL" id="BMLN01000005">
    <property type="protein sequence ID" value="GGN99967.1"/>
    <property type="molecule type" value="Genomic_DNA"/>
</dbReference>
<keyword evidence="4" id="KW-0178">Competence</keyword>
<accession>A0ABQ2L244</accession>
<evidence type="ECO:0000256" key="6">
    <source>
        <dbReference type="ARBA" id="ARBA00023289"/>
    </source>
</evidence>
<keyword evidence="2" id="KW-0964">Secreted</keyword>
<proteinExistence type="predicted"/>
<evidence type="ECO:0000313" key="10">
    <source>
        <dbReference type="EMBL" id="GGN99967.1"/>
    </source>
</evidence>
<evidence type="ECO:0000313" key="11">
    <source>
        <dbReference type="Proteomes" id="UP000606653"/>
    </source>
</evidence>
<evidence type="ECO:0000256" key="5">
    <source>
        <dbReference type="ARBA" id="ARBA00023288"/>
    </source>
</evidence>
<dbReference type="Pfam" id="PF05952">
    <property type="entry name" value="ComX"/>
    <property type="match status" value="1"/>
</dbReference>
<reference evidence="11" key="1">
    <citation type="journal article" date="2019" name="Int. J. Syst. Evol. Microbiol.">
        <title>The Global Catalogue of Microorganisms (GCM) 10K type strain sequencing project: providing services to taxonomists for standard genome sequencing and annotation.</title>
        <authorList>
            <consortium name="The Broad Institute Genomics Platform"/>
            <consortium name="The Broad Institute Genome Sequencing Center for Infectious Disease"/>
            <person name="Wu L."/>
            <person name="Ma J."/>
        </authorList>
    </citation>
    <scope>NUCLEOTIDE SEQUENCE [LARGE SCALE GENOMIC DNA]</scope>
    <source>
        <strain evidence="11">CGMCC 1.6964</strain>
    </source>
</reference>
<keyword evidence="5" id="KW-0449">Lipoprotein</keyword>
<evidence type="ECO:0000256" key="8">
    <source>
        <dbReference type="ARBA" id="ARBA00029545"/>
    </source>
</evidence>
<gene>
    <name evidence="10" type="ORF">GCM10010969_20660</name>
</gene>
<comment type="caution">
    <text evidence="10">The sequence shown here is derived from an EMBL/GenBank/DDBJ whole genome shotgun (WGS) entry which is preliminary data.</text>
</comment>
<keyword evidence="6" id="KW-0636">Prenylation</keyword>
<comment type="subunit">
    <text evidence="7">Interacts directly with the sensor histidine kinase ComP and stimulates its activity.</text>
</comment>
<organism evidence="10 11">
    <name type="scientific">Saccharibacillus kuerlensis</name>
    <dbReference type="NCBI Taxonomy" id="459527"/>
    <lineage>
        <taxon>Bacteria</taxon>
        <taxon>Bacillati</taxon>
        <taxon>Bacillota</taxon>
        <taxon>Bacilli</taxon>
        <taxon>Bacillales</taxon>
        <taxon>Paenibacillaceae</taxon>
        <taxon>Saccharibacillus</taxon>
    </lineage>
</organism>
<evidence type="ECO:0000256" key="7">
    <source>
        <dbReference type="ARBA" id="ARBA00029483"/>
    </source>
</evidence>
<keyword evidence="3" id="KW-0588">Pheromone</keyword>
<sequence>MLKEAIAMLTKNKGTWLEFQSGQMQFAGLGALEQRALKDIFCKSEEEDLLRSKALCVWD</sequence>
<dbReference type="Proteomes" id="UP000606653">
    <property type="component" value="Unassembled WGS sequence"/>
</dbReference>
<name>A0ABQ2L244_9BACL</name>
<comment type="subcellular location">
    <subcellularLocation>
        <location evidence="1">Secreted</location>
    </subcellularLocation>
</comment>
<dbReference type="RefSeq" id="WP_018978990.1">
    <property type="nucleotide sequence ID" value="NZ_BMLN01000005.1"/>
</dbReference>
<evidence type="ECO:0000256" key="3">
    <source>
        <dbReference type="ARBA" id="ARBA00023044"/>
    </source>
</evidence>
<evidence type="ECO:0000256" key="1">
    <source>
        <dbReference type="ARBA" id="ARBA00004613"/>
    </source>
</evidence>
<evidence type="ECO:0000256" key="9">
    <source>
        <dbReference type="ARBA" id="ARBA00030321"/>
    </source>
</evidence>
<protein>
    <recommendedName>
        <fullName evidence="8">ComX pheromone</fullName>
    </recommendedName>
    <alternativeName>
        <fullName evidence="9">Competence pheromone</fullName>
    </alternativeName>
</protein>
<dbReference type="InterPro" id="IPR009233">
    <property type="entry name" value="Competence_ComX_Bacillus"/>
</dbReference>